<dbReference type="PROSITE" id="PS51456">
    <property type="entry name" value="MYOSIN_MOTOR"/>
    <property type="match status" value="1"/>
</dbReference>
<comment type="similarity">
    <text evidence="1 9">Belongs to the TRAFAC class myosin-kinesin ATPase superfamily. Myosin family.</text>
</comment>
<dbReference type="SUPFAM" id="SSF90257">
    <property type="entry name" value="Myosin rod fragments"/>
    <property type="match status" value="4"/>
</dbReference>
<dbReference type="FunFam" id="3.30.70.1590:FF:000001">
    <property type="entry name" value="Myosin heavy chain"/>
    <property type="match status" value="1"/>
</dbReference>
<keyword evidence="4" id="KW-0112">Calmodulin-binding</keyword>
<dbReference type="GO" id="GO:0016460">
    <property type="term" value="C:myosin II complex"/>
    <property type="evidence" value="ECO:0007669"/>
    <property type="project" value="TreeGrafter"/>
</dbReference>
<evidence type="ECO:0000256" key="5">
    <source>
        <dbReference type="ARBA" id="ARBA00023054"/>
    </source>
</evidence>
<dbReference type="Gene3D" id="3.40.850.10">
    <property type="entry name" value="Kinesin motor domain"/>
    <property type="match status" value="1"/>
</dbReference>
<dbReference type="InterPro" id="IPR004009">
    <property type="entry name" value="SH3_Myosin"/>
</dbReference>
<keyword evidence="6 9" id="KW-0518">Myosin</keyword>
<dbReference type="Gene3D" id="6.10.250.2420">
    <property type="match status" value="1"/>
</dbReference>
<protein>
    <submittedName>
        <fullName evidence="14 15">Myosin-10-like isoform X1</fullName>
    </submittedName>
</protein>
<accession>A0AAJ7TFR5</accession>
<evidence type="ECO:0000256" key="4">
    <source>
        <dbReference type="ARBA" id="ARBA00022860"/>
    </source>
</evidence>
<dbReference type="GO" id="GO:0005524">
    <property type="term" value="F:ATP binding"/>
    <property type="evidence" value="ECO:0007669"/>
    <property type="project" value="UniProtKB-UniRule"/>
</dbReference>
<dbReference type="Gene3D" id="1.20.5.4820">
    <property type="match status" value="1"/>
</dbReference>
<feature type="region of interest" description="Disordered" evidence="10">
    <location>
        <begin position="1166"/>
        <end position="1190"/>
    </location>
</feature>
<dbReference type="Pfam" id="PF02736">
    <property type="entry name" value="Myosin_N"/>
    <property type="match status" value="1"/>
</dbReference>
<dbReference type="GeneID" id="116946236"/>
<dbReference type="InterPro" id="IPR000048">
    <property type="entry name" value="IQ_motif_EF-hand-BS"/>
</dbReference>
<feature type="domain" description="Myosin N-terminal SH3-like" evidence="12">
    <location>
        <begin position="37"/>
        <end position="87"/>
    </location>
</feature>
<evidence type="ECO:0000313" key="14">
    <source>
        <dbReference type="RefSeq" id="XP_032817136.1"/>
    </source>
</evidence>
<dbReference type="InterPro" id="IPR002928">
    <property type="entry name" value="Myosin_tail"/>
</dbReference>
<dbReference type="Proteomes" id="UP001318040">
    <property type="component" value="Chromosome 26"/>
</dbReference>
<dbReference type="SUPFAM" id="SSF52540">
    <property type="entry name" value="P-loop containing nucleoside triphosphate hydrolases"/>
    <property type="match status" value="1"/>
</dbReference>
<dbReference type="GO" id="GO:0005516">
    <property type="term" value="F:calmodulin binding"/>
    <property type="evidence" value="ECO:0007669"/>
    <property type="project" value="UniProtKB-KW"/>
</dbReference>
<dbReference type="Pfam" id="PF00612">
    <property type="entry name" value="IQ"/>
    <property type="match status" value="1"/>
</dbReference>
<organism evidence="13 14">
    <name type="scientific">Petromyzon marinus</name>
    <name type="common">Sea lamprey</name>
    <dbReference type="NCBI Taxonomy" id="7757"/>
    <lineage>
        <taxon>Eukaryota</taxon>
        <taxon>Metazoa</taxon>
        <taxon>Chordata</taxon>
        <taxon>Craniata</taxon>
        <taxon>Vertebrata</taxon>
        <taxon>Cyclostomata</taxon>
        <taxon>Hyperoartia</taxon>
        <taxon>Petromyzontiformes</taxon>
        <taxon>Petromyzontidae</taxon>
        <taxon>Petromyzon</taxon>
    </lineage>
</organism>
<dbReference type="Gene3D" id="1.20.5.340">
    <property type="match status" value="5"/>
</dbReference>
<dbReference type="KEGG" id="pmrn:116946236"/>
<keyword evidence="8 9" id="KW-0009">Actin-binding</keyword>
<evidence type="ECO:0000313" key="13">
    <source>
        <dbReference type="Proteomes" id="UP001318040"/>
    </source>
</evidence>
<dbReference type="Gene3D" id="1.20.120.720">
    <property type="entry name" value="Myosin VI head, motor domain, U50 subdomain"/>
    <property type="match status" value="1"/>
</dbReference>
<feature type="region of interest" description="Disordered" evidence="10">
    <location>
        <begin position="1476"/>
        <end position="1495"/>
    </location>
</feature>
<dbReference type="FunFam" id="1.20.120.720:FF:000002">
    <property type="entry name" value="Myosin heavy chain 10"/>
    <property type="match status" value="1"/>
</dbReference>
<dbReference type="InterPro" id="IPR036961">
    <property type="entry name" value="Kinesin_motor_dom_sf"/>
</dbReference>
<dbReference type="SMART" id="SM00242">
    <property type="entry name" value="MYSc"/>
    <property type="match status" value="1"/>
</dbReference>
<dbReference type="PANTHER" id="PTHR45615:SF40">
    <property type="entry name" value="MYOSIN HEAVY CHAIN, NON-MUSCLE"/>
    <property type="match status" value="1"/>
</dbReference>
<evidence type="ECO:0000256" key="6">
    <source>
        <dbReference type="ARBA" id="ARBA00023123"/>
    </source>
</evidence>
<feature type="domain" description="Myosin motor" evidence="11">
    <location>
        <begin position="91"/>
        <end position="796"/>
    </location>
</feature>
<feature type="region of interest" description="Disordered" evidence="10">
    <location>
        <begin position="1352"/>
        <end position="1372"/>
    </location>
</feature>
<dbReference type="FunFam" id="2.30.30.360:FF:000001">
    <property type="entry name" value="Myosin heavy chain"/>
    <property type="match status" value="1"/>
</dbReference>
<gene>
    <name evidence="14 15" type="primary">LOC116946236</name>
</gene>
<dbReference type="FunFam" id="1.20.5.340:FF:000009">
    <property type="entry name" value="myosin-11 isoform X2"/>
    <property type="match status" value="1"/>
</dbReference>
<evidence type="ECO:0000256" key="9">
    <source>
        <dbReference type="PROSITE-ProRule" id="PRU00782"/>
    </source>
</evidence>
<dbReference type="PRINTS" id="PR00193">
    <property type="entry name" value="MYOSINHEAVY"/>
</dbReference>
<sequence>MAKRGAGSGDGGSSDADKYLYVERNTYSIPAAQADWSARRLVWVPSEKHGFEAASIKEERGDEVLVELAENQKKVTVNKDDVQKMNPPKFAKVEDMAELTCLNEASVLHNLKDRYYSGLIYTYSGLFCVVVNPYKNLPIYSEEIIEMYRGKKRHEVPPHIYAVTDTAYRSMLQDREDQSILCTGESGAGKTENTKKVIQYLAHVASSHKGRKDHGAPKAAEISFGELEKQLLQANPILEAFGNAKTVKNDNSSRFGKFIRINFDVAGYIVGANIETYLLEKSRAIRQAKDERTFHIFYQLLSGAGEHLKTDLLLEGYNNYRFLSNGNVVIPGQQDKDNFQETTSSMNIMGFTHEEQISLLRVVSSVLHYGNIVFKKERNTDQASMPDNTAAQKLCHLLGIAVTDFTRAILTPRIKVGRDYVQKAQTKEQADFAIEALAKATYERLFRWLVQRLNKALDRTKRQGASFIGILDIAGFEIFELNSFEQLCINYTNEKLQQLFNHTMFILEQEEYQREGIEWNFIDFGLDLQPCIELIEKPAGPPGILALLDEECWFPKATDKSFCEKLVQEQGTHPKFQKPKQLKDKADFSVIHYAGKVDYKADEWLMKNMDPLNDNVATLLHQSSDKFVAELWKDVDRIVGLDTVSGMTDTAFGSTYKTRKGMFRTVGQLYKEQLTKLMATLRNTNPNFVRCIIPNHEKKAGKLEPHLVLDQLRCNGVLEGIRICRQGFPNRIIFQEFRQRYEILTPNAIPKGFMDGKQACERMIKGLELDPNLYRIGQSKIFFRAGVLAHLEEERDLKITDIIIAFQATCRGYLARRAFGKRQQQLSALRVIQRNCSAYLKLRNWQWWRLFTKVKPLLQVSRQDEVLLAKAEELQKVKERQVQAETDLVELEHKHNQAIKEKQMMAEQLQAEIELCAEAEEMRSRLEAKKQELEDILHDLEARVEEEEERAQALNQEKKKMQQHVQDLEDQLEEEETARQKLQLEKVQTESKLKKMEEDLIILEDQNSKFIKEKKLIEERVSELATNLSKEEENNKNLLKVKNKQESIIADLEDRLKREEKSRQELDKVKRKLDGESNDLSDQIAELQQQIIELKALLAKKEEELQAALARVEEESGQKNLALKQLRELQAQLAELQEDLDAEKAARSKAEKQKRDLGEELEALKTELEDTLDTTAAQQELKSKREQEVTELKKAIDEETRNHESQIQDMRQRHNQALEELSEQLEQAKRFKATVEKNKQGLEGENRELASEVKVLSQARSELEMKRKRAEAQVQELQAKVAESDRARTELADRTNKFQSELEALSGILSDTESKAIKLNKETSSLQSQLQDAQELLQEETRMKLNFSTKVRQMEDEKNSLQEQLEEEEQAKRNLEKQLATLQTQLSDVKKHADDNLGTVEALEEAKRKLQKDMETLGNRYEEKLAAYDKVEKTKNRLQQELDDLTVDLDHQRQTVSNLEKKQKKFDQMLAEEKNVSTRYAEERDRAEADAREKETKALSLARALEEAMESKGELERSNKQLRAEMEDLVSSKDDVGKNVHELEKSKRALDQQVAEMRTQLEELEDELQATEDAKLRLEVNMQALKAQYDRELLGKDEQGEEKRRLLIKQVREMETELEEERKQRAQAVNAKKKLEMDLQDLVGQAETANKGRDEATKQLRKLQTQFKEFYRELEETRTSRDEIFNQARDNDKKFKSLEAEIMHLQEELAAAERARRHVEAERDELAEEIASGSSGKSALLDEKRRLETRIVQLEEEVDEEQNNTELLQDRLRKTTLQVDQITMELTSERSLTQKADGLRLQLERQNKELKLKLQELESEGKTKYKSIIATLEAKIAALDEQLDMEARERAAANKLVRRTDKRLKEVALQVEDERRHADQYREQVEKVTGRMKALKRQLEEAEEEATRANSSRRKLARELEDVTESAEAMNREVNTLKTKLRRGPYTFTSITRRVVSSVTETEVSDDETSGDKIQGDAKPE</sequence>
<reference evidence="14 15" key="1">
    <citation type="submission" date="2025-04" db="UniProtKB">
        <authorList>
            <consortium name="RefSeq"/>
        </authorList>
    </citation>
    <scope>IDENTIFICATION</scope>
    <source>
        <tissue evidence="14 15">Sperm</tissue>
    </source>
</reference>
<evidence type="ECO:0000256" key="10">
    <source>
        <dbReference type="SAM" id="MobiDB-lite"/>
    </source>
</evidence>
<dbReference type="Pfam" id="PF00063">
    <property type="entry name" value="Myosin_head"/>
    <property type="match status" value="1"/>
</dbReference>
<dbReference type="PROSITE" id="PS51844">
    <property type="entry name" value="SH3_LIKE"/>
    <property type="match status" value="1"/>
</dbReference>
<dbReference type="FunFam" id="1.10.10.820:FF:000001">
    <property type="entry name" value="Myosin heavy chain"/>
    <property type="match status" value="1"/>
</dbReference>
<dbReference type="InterPro" id="IPR001609">
    <property type="entry name" value="Myosin_head_motor_dom-like"/>
</dbReference>
<name>A0AAJ7TFR5_PETMA</name>
<dbReference type="FunFam" id="1.20.58.530:FF:000003">
    <property type="entry name" value="Myosin heavy chain 10"/>
    <property type="match status" value="1"/>
</dbReference>
<evidence type="ECO:0000256" key="7">
    <source>
        <dbReference type="ARBA" id="ARBA00023175"/>
    </source>
</evidence>
<evidence type="ECO:0000256" key="2">
    <source>
        <dbReference type="ARBA" id="ARBA00022741"/>
    </source>
</evidence>
<dbReference type="GO" id="GO:0005737">
    <property type="term" value="C:cytoplasm"/>
    <property type="evidence" value="ECO:0007669"/>
    <property type="project" value="TreeGrafter"/>
</dbReference>
<dbReference type="Gene3D" id="2.30.30.360">
    <property type="entry name" value="Myosin S1 fragment, N-terminal"/>
    <property type="match status" value="1"/>
</dbReference>
<dbReference type="GO" id="GO:0000146">
    <property type="term" value="F:microfilament motor activity"/>
    <property type="evidence" value="ECO:0007669"/>
    <property type="project" value="TreeGrafter"/>
</dbReference>
<dbReference type="PANTHER" id="PTHR45615">
    <property type="entry name" value="MYOSIN HEAVY CHAIN, NON-MUSCLE"/>
    <property type="match status" value="1"/>
</dbReference>
<dbReference type="GO" id="GO:0051015">
    <property type="term" value="F:actin filament binding"/>
    <property type="evidence" value="ECO:0007669"/>
    <property type="project" value="InterPro"/>
</dbReference>
<dbReference type="Gene3D" id="1.10.10.820">
    <property type="match status" value="1"/>
</dbReference>
<dbReference type="FunFam" id="1.20.5.340:FF:000008">
    <property type="entry name" value="Myosin heavy chain 11"/>
    <property type="match status" value="1"/>
</dbReference>
<evidence type="ECO:0000313" key="15">
    <source>
        <dbReference type="RefSeq" id="XP_032817138.1"/>
    </source>
</evidence>
<evidence type="ECO:0000259" key="11">
    <source>
        <dbReference type="PROSITE" id="PS51456"/>
    </source>
</evidence>
<dbReference type="FunFam" id="1.20.5.4820:FF:000002">
    <property type="entry name" value="Myosin heavy chain 10"/>
    <property type="match status" value="1"/>
</dbReference>
<dbReference type="Gene3D" id="1.20.58.530">
    <property type="match status" value="1"/>
</dbReference>
<keyword evidence="13" id="KW-1185">Reference proteome</keyword>
<dbReference type="InterPro" id="IPR008989">
    <property type="entry name" value="Myosin_S1_N"/>
</dbReference>
<dbReference type="PROSITE" id="PS50096">
    <property type="entry name" value="IQ"/>
    <property type="match status" value="1"/>
</dbReference>
<evidence type="ECO:0000259" key="12">
    <source>
        <dbReference type="PROSITE" id="PS51844"/>
    </source>
</evidence>
<keyword evidence="5" id="KW-0175">Coiled coil</keyword>
<evidence type="ECO:0000256" key="8">
    <source>
        <dbReference type="ARBA" id="ARBA00023203"/>
    </source>
</evidence>
<feature type="compositionally biased region" description="Basic and acidic residues" evidence="10">
    <location>
        <begin position="1181"/>
        <end position="1190"/>
    </location>
</feature>
<feature type="region of interest" description="Disordered" evidence="10">
    <location>
        <begin position="1957"/>
        <end position="1981"/>
    </location>
</feature>
<dbReference type="FunFam" id="3.40.850.10:FF:000101">
    <property type="entry name" value="Slow myosin heavy chain 2"/>
    <property type="match status" value="1"/>
</dbReference>
<dbReference type="InterPro" id="IPR027417">
    <property type="entry name" value="P-loop_NTPase"/>
</dbReference>
<evidence type="ECO:0000256" key="1">
    <source>
        <dbReference type="ARBA" id="ARBA00008314"/>
    </source>
</evidence>
<dbReference type="SMART" id="SM00015">
    <property type="entry name" value="IQ"/>
    <property type="match status" value="1"/>
</dbReference>
<dbReference type="RefSeq" id="XP_032817136.1">
    <property type="nucleotide sequence ID" value="XM_032961245.1"/>
</dbReference>
<dbReference type="Pfam" id="PF01576">
    <property type="entry name" value="Myosin_tail_1"/>
    <property type="match status" value="1"/>
</dbReference>
<proteinExistence type="inferred from homology"/>
<dbReference type="FunFam" id="1.20.5.340:FF:000007">
    <property type="entry name" value="Myosin heavy chain, non-muscle"/>
    <property type="match status" value="1"/>
</dbReference>
<feature type="region of interest" description="Actin-binding" evidence="9">
    <location>
        <begin position="674"/>
        <end position="696"/>
    </location>
</feature>
<dbReference type="GO" id="GO:0032982">
    <property type="term" value="C:myosin filament"/>
    <property type="evidence" value="ECO:0007669"/>
    <property type="project" value="TreeGrafter"/>
</dbReference>
<keyword evidence="7 9" id="KW-0505">Motor protein</keyword>
<dbReference type="SUPFAM" id="SSF50084">
    <property type="entry name" value="Myosin S1 fragment, N-terminal domain"/>
    <property type="match status" value="1"/>
</dbReference>
<evidence type="ECO:0000256" key="3">
    <source>
        <dbReference type="ARBA" id="ARBA00022840"/>
    </source>
</evidence>
<feature type="compositionally biased region" description="Basic and acidic residues" evidence="10">
    <location>
        <begin position="1970"/>
        <end position="1981"/>
    </location>
</feature>
<keyword evidence="3 9" id="KW-0067">ATP-binding</keyword>
<feature type="binding site" evidence="9">
    <location>
        <begin position="184"/>
        <end position="191"/>
    </location>
    <ligand>
        <name>ATP</name>
        <dbReference type="ChEBI" id="CHEBI:30616"/>
    </ligand>
</feature>
<dbReference type="RefSeq" id="XP_032817138.1">
    <property type="nucleotide sequence ID" value="XM_032961247.1"/>
</dbReference>
<keyword evidence="2 9" id="KW-0547">Nucleotide-binding</keyword>